<sequence>MWFVAIAIVLLSATGREKPQPLDQIVFQANPPHYLLPLTTDRVLVRIPIPTSPALSETALAQQNALVDALGQRILQKDLQDWLQKQSSDFYLERFQTHLVINLVFQNIPETQSLSAFWALLTQPPETDWQQLQMRALAQARLTLQGAESKLLSAAANWLSTQPSTSAIAPELYQQVLADSQGRYHLSGNFQGKRTSDAFVSKQLSTSERPTAANLTLEGYQSEFFHLKAWPLRPAHQVEDWVMGRLAALYLQEWINSQSGEFRLLWQPSESVGYLMIYQSASNADALTNFARVDINTIMPLVTPSLETAKANLAATLEQQTSSELGMLAWLDLMTRFNWPPDAYQTALSSLQQADINTLHNWMLDNLSNDHLLNLSLRPY</sequence>
<dbReference type="EMBL" id="QKRX01000022">
    <property type="protein sequence ID" value="RAU16523.1"/>
    <property type="molecule type" value="Genomic_DNA"/>
</dbReference>
<evidence type="ECO:0000313" key="1">
    <source>
        <dbReference type="EMBL" id="RAU16523.1"/>
    </source>
</evidence>
<evidence type="ECO:0008006" key="3">
    <source>
        <dbReference type="Google" id="ProtNLM"/>
    </source>
</evidence>
<organism evidence="1 2">
    <name type="scientific">Nitrincola tibetensis</name>
    <dbReference type="NCBI Taxonomy" id="2219697"/>
    <lineage>
        <taxon>Bacteria</taxon>
        <taxon>Pseudomonadati</taxon>
        <taxon>Pseudomonadota</taxon>
        <taxon>Gammaproteobacteria</taxon>
        <taxon>Oceanospirillales</taxon>
        <taxon>Oceanospirillaceae</taxon>
        <taxon>Nitrincola</taxon>
    </lineage>
</organism>
<proteinExistence type="predicted"/>
<gene>
    <name evidence="1" type="ORF">DN062_17740</name>
</gene>
<keyword evidence="2" id="KW-1185">Reference proteome</keyword>
<reference evidence="1 2" key="1">
    <citation type="submission" date="2018-06" db="EMBL/GenBank/DDBJ databases">
        <title>Nitrincola tibetense sp. nov., isolated from Lake XuguoCo on Tibetan Plateau.</title>
        <authorList>
            <person name="Xing P."/>
        </authorList>
    </citation>
    <scope>NUCLEOTIDE SEQUENCE [LARGE SCALE GENOMIC DNA]</scope>
    <source>
        <strain evidence="2">xg18</strain>
    </source>
</reference>
<comment type="caution">
    <text evidence="1">The sequence shown here is derived from an EMBL/GenBank/DDBJ whole genome shotgun (WGS) entry which is preliminary data.</text>
</comment>
<accession>A0A364NHI3</accession>
<dbReference type="AlphaFoldDB" id="A0A364NHI3"/>
<protein>
    <recommendedName>
        <fullName evidence="3">Insulinase family protein</fullName>
    </recommendedName>
</protein>
<name>A0A364NHI3_9GAMM</name>
<dbReference type="Proteomes" id="UP000250744">
    <property type="component" value="Unassembled WGS sequence"/>
</dbReference>
<evidence type="ECO:0000313" key="2">
    <source>
        <dbReference type="Proteomes" id="UP000250744"/>
    </source>
</evidence>